<feature type="domain" description="DNA/RNA non-specific endonuclease/pyrophosphatase/phosphodiesterase" evidence="6">
    <location>
        <begin position="145"/>
        <end position="387"/>
    </location>
</feature>
<dbReference type="GO" id="GO:0006309">
    <property type="term" value="P:apoptotic DNA fragmentation"/>
    <property type="evidence" value="ECO:0007669"/>
    <property type="project" value="TreeGrafter"/>
</dbReference>
<feature type="active site" description="Proton acceptor" evidence="4">
    <location>
        <position position="229"/>
    </location>
</feature>
<protein>
    <recommendedName>
        <fullName evidence="6">DNA/RNA non-specific endonuclease/pyrophosphatase/phosphodiesterase domain-containing protein</fullName>
    </recommendedName>
</protein>
<organism evidence="7 8">
    <name type="scientific">Halocaridina rubra</name>
    <name type="common">Hawaiian red shrimp</name>
    <dbReference type="NCBI Taxonomy" id="373956"/>
    <lineage>
        <taxon>Eukaryota</taxon>
        <taxon>Metazoa</taxon>
        <taxon>Ecdysozoa</taxon>
        <taxon>Arthropoda</taxon>
        <taxon>Crustacea</taxon>
        <taxon>Multicrustacea</taxon>
        <taxon>Malacostraca</taxon>
        <taxon>Eumalacostraca</taxon>
        <taxon>Eucarida</taxon>
        <taxon>Decapoda</taxon>
        <taxon>Pleocyemata</taxon>
        <taxon>Caridea</taxon>
        <taxon>Atyoidea</taxon>
        <taxon>Atyidae</taxon>
        <taxon>Halocaridina</taxon>
    </lineage>
</organism>
<dbReference type="GO" id="GO:0004521">
    <property type="term" value="F:RNA endonuclease activity"/>
    <property type="evidence" value="ECO:0007669"/>
    <property type="project" value="TreeGrafter"/>
</dbReference>
<dbReference type="InterPro" id="IPR001604">
    <property type="entry name" value="Endo_G_ENPP1-like_dom"/>
</dbReference>
<keyword evidence="2" id="KW-0540">Nuclease</keyword>
<dbReference type="PANTHER" id="PTHR13966:SF17">
    <property type="entry name" value="ENDONUCLEASE-RELATED"/>
    <property type="match status" value="1"/>
</dbReference>
<reference evidence="7 8" key="1">
    <citation type="submission" date="2023-11" db="EMBL/GenBank/DDBJ databases">
        <title>Halocaridina rubra genome assembly.</title>
        <authorList>
            <person name="Smith C."/>
        </authorList>
    </citation>
    <scope>NUCLEOTIDE SEQUENCE [LARGE SCALE GENOMIC DNA]</scope>
    <source>
        <strain evidence="7">EP-1</strain>
        <tissue evidence="7">Whole</tissue>
    </source>
</reference>
<evidence type="ECO:0000256" key="2">
    <source>
        <dbReference type="ARBA" id="ARBA00022722"/>
    </source>
</evidence>
<evidence type="ECO:0000256" key="1">
    <source>
        <dbReference type="ARBA" id="ARBA00010052"/>
    </source>
</evidence>
<keyword evidence="3" id="KW-0255">Endonuclease</keyword>
<evidence type="ECO:0000313" key="7">
    <source>
        <dbReference type="EMBL" id="KAK7085184.1"/>
    </source>
</evidence>
<dbReference type="GO" id="GO:0005743">
    <property type="term" value="C:mitochondrial inner membrane"/>
    <property type="evidence" value="ECO:0007669"/>
    <property type="project" value="TreeGrafter"/>
</dbReference>
<evidence type="ECO:0000313" key="8">
    <source>
        <dbReference type="Proteomes" id="UP001381693"/>
    </source>
</evidence>
<proteinExistence type="inferred from homology"/>
<dbReference type="GO" id="GO:0046872">
    <property type="term" value="F:metal ion binding"/>
    <property type="evidence" value="ECO:0007669"/>
    <property type="project" value="UniProtKB-KW"/>
</dbReference>
<evidence type="ECO:0000259" key="6">
    <source>
        <dbReference type="SMART" id="SM00892"/>
    </source>
</evidence>
<dbReference type="InterPro" id="IPR040255">
    <property type="entry name" value="Non-specific_endonuclease"/>
</dbReference>
<comment type="similarity">
    <text evidence="1">Belongs to the DNA/RNA non-specific endonuclease family.</text>
</comment>
<name>A0AAN8XSX6_HALRR</name>
<feature type="binding site" evidence="5">
    <location>
        <position position="259"/>
    </location>
    <ligand>
        <name>Mg(2+)</name>
        <dbReference type="ChEBI" id="CHEBI:18420"/>
        <note>catalytic</note>
    </ligand>
</feature>
<evidence type="ECO:0000256" key="4">
    <source>
        <dbReference type="PIRSR" id="PIRSR640255-1"/>
    </source>
</evidence>
<keyword evidence="8" id="KW-1185">Reference proteome</keyword>
<dbReference type="InterPro" id="IPR044929">
    <property type="entry name" value="DNA/RNA_non-sp_Endonuclease_sf"/>
</dbReference>
<dbReference type="InterPro" id="IPR044925">
    <property type="entry name" value="His-Me_finger_sf"/>
</dbReference>
<dbReference type="Pfam" id="PF01223">
    <property type="entry name" value="Endonuclease_NS"/>
    <property type="match status" value="1"/>
</dbReference>
<dbReference type="PANTHER" id="PTHR13966">
    <property type="entry name" value="ENDONUCLEASE RELATED"/>
    <property type="match status" value="1"/>
</dbReference>
<evidence type="ECO:0000256" key="5">
    <source>
        <dbReference type="PIRSR" id="PIRSR640255-2"/>
    </source>
</evidence>
<keyword evidence="3" id="KW-0378">Hydrolase</keyword>
<dbReference type="GO" id="GO:0000014">
    <property type="term" value="F:single-stranded DNA endodeoxyribonuclease activity"/>
    <property type="evidence" value="ECO:0007669"/>
    <property type="project" value="TreeGrafter"/>
</dbReference>
<keyword evidence="5" id="KW-0479">Metal-binding</keyword>
<dbReference type="SMART" id="SM00892">
    <property type="entry name" value="Endonuclease_NS"/>
    <property type="match status" value="1"/>
</dbReference>
<accession>A0AAN8XSX6</accession>
<dbReference type="Proteomes" id="UP001381693">
    <property type="component" value="Unassembled WGS sequence"/>
</dbReference>
<dbReference type="GO" id="GO:0005634">
    <property type="term" value="C:nucleus"/>
    <property type="evidence" value="ECO:0007669"/>
    <property type="project" value="TreeGrafter"/>
</dbReference>
<dbReference type="AlphaFoldDB" id="A0AAN8XSX6"/>
<dbReference type="EMBL" id="JAXCGZ010001888">
    <property type="protein sequence ID" value="KAK7085184.1"/>
    <property type="molecule type" value="Genomic_DNA"/>
</dbReference>
<dbReference type="SUPFAM" id="SSF54060">
    <property type="entry name" value="His-Me finger endonucleases"/>
    <property type="match status" value="1"/>
</dbReference>
<dbReference type="Gene3D" id="3.40.570.10">
    <property type="entry name" value="Extracellular Endonuclease, subunit A"/>
    <property type="match status" value="1"/>
</dbReference>
<evidence type="ECO:0000256" key="3">
    <source>
        <dbReference type="ARBA" id="ARBA00022759"/>
    </source>
</evidence>
<gene>
    <name evidence="7" type="ORF">SK128_008222</name>
</gene>
<sequence>MEPQDQVNGLRAFPSLHKKLGTCRINIDSVSESFNRPFLIEANRREVLYPELINGVRVITVSSGTALIVACPGTRNAFTLTNDKSMDVTCYDGQLVSSSDSQVFEYDELGCSRRPRASLNQAKNSKCGQNGSRYNIGWNIMSNIFIPLVHLCFDAEKEATEFTFHKIQGRSIDHKIVDSSRPSFHSGGMFTADVGNIYKKRSQKALFKELLHTYDHLSGQGQHFLARGHLAPDSDFFWAAEQDATYLYGNVVPQWQAFNNGNWKRLEFAIRELAEKHMSTFEVWTGSYGTLQMPDANNNFISIFLGLTEGKRLVPVPFLLWKVIYDPSLRQAVAVVSINEVRGDGMAEEVDLMESPCPDICNQITWIDWDTQDVRRGRTFCCHVGDLRATISSVPTLGNVDLLAQ</sequence>
<comment type="caution">
    <text evidence="7">The sequence shown here is derived from an EMBL/GenBank/DDBJ whole genome shotgun (WGS) entry which is preliminary data.</text>
</comment>
<dbReference type="GO" id="GO:0003676">
    <property type="term" value="F:nucleic acid binding"/>
    <property type="evidence" value="ECO:0007669"/>
    <property type="project" value="InterPro"/>
</dbReference>